<dbReference type="GO" id="GO:0003964">
    <property type="term" value="F:RNA-directed DNA polymerase activity"/>
    <property type="evidence" value="ECO:0007669"/>
    <property type="project" value="UniProtKB-KW"/>
</dbReference>
<keyword evidence="2" id="KW-0808">Transferase</keyword>
<dbReference type="PANTHER" id="PTHR45835">
    <property type="entry name" value="YALI0A06105P"/>
    <property type="match status" value="1"/>
</dbReference>
<dbReference type="InterPro" id="IPR036397">
    <property type="entry name" value="RNaseH_sf"/>
</dbReference>
<feature type="domain" description="Integrase catalytic" evidence="1">
    <location>
        <begin position="26"/>
        <end position="192"/>
    </location>
</feature>
<dbReference type="InterPro" id="IPR056924">
    <property type="entry name" value="SH3_Tf2-1"/>
</dbReference>
<feature type="non-terminal residue" evidence="2">
    <location>
        <position position="1"/>
    </location>
</feature>
<evidence type="ECO:0000313" key="2">
    <source>
        <dbReference type="EMBL" id="GFA13426.1"/>
    </source>
</evidence>
<name>A0A699J7Q1_TANCI</name>
<proteinExistence type="predicted"/>
<keyword evidence="2" id="KW-0695">RNA-directed DNA polymerase</keyword>
<reference evidence="2" key="1">
    <citation type="journal article" date="2019" name="Sci. Rep.">
        <title>Draft genome of Tanacetum cinerariifolium, the natural source of mosquito coil.</title>
        <authorList>
            <person name="Yamashiro T."/>
            <person name="Shiraishi A."/>
            <person name="Satake H."/>
            <person name="Nakayama K."/>
        </authorList>
    </citation>
    <scope>NUCLEOTIDE SEQUENCE</scope>
</reference>
<dbReference type="GO" id="GO:0015074">
    <property type="term" value="P:DNA integration"/>
    <property type="evidence" value="ECO:0007669"/>
    <property type="project" value="InterPro"/>
</dbReference>
<dbReference type="InterPro" id="IPR001584">
    <property type="entry name" value="Integrase_cat-core"/>
</dbReference>
<dbReference type="SUPFAM" id="SSF53098">
    <property type="entry name" value="Ribonuclease H-like"/>
    <property type="match status" value="1"/>
</dbReference>
<dbReference type="GO" id="GO:0003676">
    <property type="term" value="F:nucleic acid binding"/>
    <property type="evidence" value="ECO:0007669"/>
    <property type="project" value="InterPro"/>
</dbReference>
<protein>
    <submittedName>
        <fullName evidence="2">Putative reverse transcriptase domain-containing protein</fullName>
    </submittedName>
</protein>
<dbReference type="Gene3D" id="3.30.420.10">
    <property type="entry name" value="Ribonuclease H-like superfamily/Ribonuclease H"/>
    <property type="match status" value="1"/>
</dbReference>
<dbReference type="PANTHER" id="PTHR45835:SF99">
    <property type="entry name" value="CHROMO DOMAIN-CONTAINING PROTEIN-RELATED"/>
    <property type="match status" value="1"/>
</dbReference>
<accession>A0A699J7Q1</accession>
<dbReference type="InterPro" id="IPR012337">
    <property type="entry name" value="RNaseH-like_sf"/>
</dbReference>
<dbReference type="Pfam" id="PF24626">
    <property type="entry name" value="SH3_Tf2-1"/>
    <property type="match status" value="1"/>
</dbReference>
<organism evidence="2">
    <name type="scientific">Tanacetum cinerariifolium</name>
    <name type="common">Dalmatian daisy</name>
    <name type="synonym">Chrysanthemum cinerariifolium</name>
    <dbReference type="NCBI Taxonomy" id="118510"/>
    <lineage>
        <taxon>Eukaryota</taxon>
        <taxon>Viridiplantae</taxon>
        <taxon>Streptophyta</taxon>
        <taxon>Embryophyta</taxon>
        <taxon>Tracheophyta</taxon>
        <taxon>Spermatophyta</taxon>
        <taxon>Magnoliopsida</taxon>
        <taxon>eudicotyledons</taxon>
        <taxon>Gunneridae</taxon>
        <taxon>Pentapetalae</taxon>
        <taxon>asterids</taxon>
        <taxon>campanulids</taxon>
        <taxon>Asterales</taxon>
        <taxon>Asteraceae</taxon>
        <taxon>Asteroideae</taxon>
        <taxon>Anthemideae</taxon>
        <taxon>Anthemidinae</taxon>
        <taxon>Tanacetum</taxon>
    </lineage>
</organism>
<dbReference type="EMBL" id="BKCJ010374177">
    <property type="protein sequence ID" value="GFA13426.1"/>
    <property type="molecule type" value="Genomic_DNA"/>
</dbReference>
<dbReference type="PROSITE" id="PS50994">
    <property type="entry name" value="INTEGRASE"/>
    <property type="match status" value="1"/>
</dbReference>
<sequence length="397" mass="46190">HQCSLDRRNDSGRLTSRNLQFQPSGLLVQPKIPEWKWDNNTIDFVTKLPKSSQGYDTIWVIVDRLTKSAIFTPIRETDPMDKLSRIYLKEVVMRHGIPVSIISDRDLRFVSNFWRSLQNALGTRLDMSTAYHLKTDDQSERTIQTLKDMLRACAIDFGNGWVNHFPLVEFSYNNSYHASIKAAPFEALYGRKCHSPVCWTKVREEQSFGPELIQETTEKIIQIKQRMQAAQDRKKSYADLKRKPMEFQVGDKVMLKVSPWKGVVRFSKRGKLNPRYVGPFKVLERVGDVAYKLDLLEELSRVHSTFLVSNLKKCHADEPLAILLDGLYVDDKLHFIEEPVEIMDCEVKWLKRSLIPLVKVRWKSKRGPEFTWEREDQFRKKYPHLFATTAPSSSVPS</sequence>
<keyword evidence="2" id="KW-0548">Nucleotidyltransferase</keyword>
<gene>
    <name evidence="2" type="ORF">Tci_585398</name>
</gene>
<dbReference type="AlphaFoldDB" id="A0A699J7Q1"/>
<comment type="caution">
    <text evidence="2">The sequence shown here is derived from an EMBL/GenBank/DDBJ whole genome shotgun (WGS) entry which is preliminary data.</text>
</comment>
<evidence type="ECO:0000259" key="1">
    <source>
        <dbReference type="PROSITE" id="PS50994"/>
    </source>
</evidence>